<protein>
    <submittedName>
        <fullName evidence="3">Alpha/beta hydrolase</fullName>
    </submittedName>
</protein>
<evidence type="ECO:0000313" key="4">
    <source>
        <dbReference type="Proteomes" id="UP001595847"/>
    </source>
</evidence>
<reference evidence="4" key="1">
    <citation type="journal article" date="2019" name="Int. J. Syst. Evol. Microbiol.">
        <title>The Global Catalogue of Microorganisms (GCM) 10K type strain sequencing project: providing services to taxonomists for standard genome sequencing and annotation.</title>
        <authorList>
            <consortium name="The Broad Institute Genomics Platform"/>
            <consortium name="The Broad Institute Genome Sequencing Center for Infectious Disease"/>
            <person name="Wu L."/>
            <person name="Ma J."/>
        </authorList>
    </citation>
    <scope>NUCLEOTIDE SEQUENCE [LARGE SCALE GENOMIC DNA]</scope>
    <source>
        <strain evidence="4">TBRC 1826</strain>
    </source>
</reference>
<evidence type="ECO:0000313" key="3">
    <source>
        <dbReference type="EMBL" id="MFC3998725.1"/>
    </source>
</evidence>
<dbReference type="PANTHER" id="PTHR43798">
    <property type="entry name" value="MONOACYLGLYCEROL LIPASE"/>
    <property type="match status" value="1"/>
</dbReference>
<dbReference type="GO" id="GO:0016787">
    <property type="term" value="F:hydrolase activity"/>
    <property type="evidence" value="ECO:0007669"/>
    <property type="project" value="UniProtKB-KW"/>
</dbReference>
<comment type="caution">
    <text evidence="3">The sequence shown here is derived from an EMBL/GenBank/DDBJ whole genome shotgun (WGS) entry which is preliminary data.</text>
</comment>
<gene>
    <name evidence="3" type="ORF">ACFOVU_22560</name>
</gene>
<dbReference type="InterPro" id="IPR050266">
    <property type="entry name" value="AB_hydrolase_sf"/>
</dbReference>
<accession>A0ABV8FRC6</accession>
<dbReference type="PANTHER" id="PTHR43798:SF31">
    <property type="entry name" value="AB HYDROLASE SUPERFAMILY PROTEIN YCLE"/>
    <property type="match status" value="1"/>
</dbReference>
<dbReference type="Gene3D" id="3.40.50.1820">
    <property type="entry name" value="alpha/beta hydrolase"/>
    <property type="match status" value="1"/>
</dbReference>
<dbReference type="PIRSF" id="PIRSF017388">
    <property type="entry name" value="Esterase_lipase"/>
    <property type="match status" value="1"/>
</dbReference>
<evidence type="ECO:0000259" key="2">
    <source>
        <dbReference type="Pfam" id="PF12146"/>
    </source>
</evidence>
<dbReference type="InterPro" id="IPR012354">
    <property type="entry name" value="Esterase_lipase"/>
</dbReference>
<dbReference type="InterPro" id="IPR022742">
    <property type="entry name" value="Hydrolase_4"/>
</dbReference>
<dbReference type="EMBL" id="JBHSBH010000014">
    <property type="protein sequence ID" value="MFC3998725.1"/>
    <property type="molecule type" value="Genomic_DNA"/>
</dbReference>
<sequence>MPLLPGAEPFRHDGDATGVVLCHGFTGNPRSMRPWGEHLAEAGLTVDVPLLPGHGTTWQEMAATTSDDWLAEAESALLRLHARCDRVFTMGLSMGGCLALRLAQLHPDKVGGVVVVNPSLAVENPLLVVAPLLARLVPSTPGITDDIKKPGATEGGYDRVPTAAAATLPKLWRATRRDLAALTAPVLAYTSPVDHVVGPRSLRILTSRAVNAALTVRSLDDSYHVATLDNDADAIFDGSLAFVREQARSGEGTKR</sequence>
<keyword evidence="4" id="KW-1185">Reference proteome</keyword>
<dbReference type="RefSeq" id="WP_378536769.1">
    <property type="nucleotide sequence ID" value="NZ_JBHSBH010000014.1"/>
</dbReference>
<evidence type="ECO:0000256" key="1">
    <source>
        <dbReference type="ARBA" id="ARBA00022801"/>
    </source>
</evidence>
<dbReference type="InterPro" id="IPR029058">
    <property type="entry name" value="AB_hydrolase_fold"/>
</dbReference>
<dbReference type="Pfam" id="PF12146">
    <property type="entry name" value="Hydrolase_4"/>
    <property type="match status" value="1"/>
</dbReference>
<dbReference type="SUPFAM" id="SSF53474">
    <property type="entry name" value="alpha/beta-Hydrolases"/>
    <property type="match status" value="1"/>
</dbReference>
<organism evidence="3 4">
    <name type="scientific">Nocardiopsis sediminis</name>
    <dbReference type="NCBI Taxonomy" id="1778267"/>
    <lineage>
        <taxon>Bacteria</taxon>
        <taxon>Bacillati</taxon>
        <taxon>Actinomycetota</taxon>
        <taxon>Actinomycetes</taxon>
        <taxon>Streptosporangiales</taxon>
        <taxon>Nocardiopsidaceae</taxon>
        <taxon>Nocardiopsis</taxon>
    </lineage>
</organism>
<proteinExistence type="predicted"/>
<dbReference type="Proteomes" id="UP001595847">
    <property type="component" value="Unassembled WGS sequence"/>
</dbReference>
<keyword evidence="1 3" id="KW-0378">Hydrolase</keyword>
<feature type="domain" description="Serine aminopeptidase S33" evidence="2">
    <location>
        <begin position="19"/>
        <end position="229"/>
    </location>
</feature>
<name>A0ABV8FRC6_9ACTN</name>